<sequence length="125" mass="14196">MFSPSNSSHAEIRDAFPRLSNVGTSSLGEDADMCGDTLDEAIQDGPRGRSLQFKLETIHELQRLLSFSDKEIDRITQTWVLLSIDPIADVEEPPNWGRYSTYRAFWEAVLRAFETDSEVQKHVHA</sequence>
<name>A0ABR9Y894_9PROT</name>
<dbReference type="Proteomes" id="UP000623107">
    <property type="component" value="Unassembled WGS sequence"/>
</dbReference>
<reference evidence="2" key="1">
    <citation type="submission" date="2020-04" db="EMBL/GenBank/DDBJ databases">
        <title>Description of novel Gluconacetobacter.</title>
        <authorList>
            <person name="Sombolestani A."/>
        </authorList>
    </citation>
    <scope>NUCLEOTIDE SEQUENCE [LARGE SCALE GENOMIC DNA]</scope>
    <source>
        <strain evidence="2">LMG 31484</strain>
    </source>
</reference>
<gene>
    <name evidence="1" type="ORF">HKD24_13190</name>
</gene>
<organism evidence="1 2">
    <name type="scientific">Gluconobacter vitians</name>
    <dbReference type="NCBI Taxonomy" id="2728102"/>
    <lineage>
        <taxon>Bacteria</taxon>
        <taxon>Pseudomonadati</taxon>
        <taxon>Pseudomonadota</taxon>
        <taxon>Alphaproteobacteria</taxon>
        <taxon>Acetobacterales</taxon>
        <taxon>Acetobacteraceae</taxon>
        <taxon>Gluconobacter</taxon>
    </lineage>
</organism>
<comment type="caution">
    <text evidence="1">The sequence shown here is derived from an EMBL/GenBank/DDBJ whole genome shotgun (WGS) entry which is preliminary data.</text>
</comment>
<dbReference type="EMBL" id="JABCQG010000024">
    <property type="protein sequence ID" value="MBF0860154.1"/>
    <property type="molecule type" value="Genomic_DNA"/>
</dbReference>
<reference evidence="1 2" key="2">
    <citation type="submission" date="2020-11" db="EMBL/GenBank/DDBJ databases">
        <title>Description of novel Gluconobacter species.</title>
        <authorList>
            <person name="Cleenwerck I."/>
            <person name="Cnockaert M."/>
            <person name="Borremans W."/>
            <person name="Wieme A.D."/>
            <person name="De Vuyst L."/>
            <person name="Vandamme P."/>
        </authorList>
    </citation>
    <scope>NUCLEOTIDE SEQUENCE [LARGE SCALE GENOMIC DNA]</scope>
    <source>
        <strain evidence="1 2">LMG 31484</strain>
    </source>
</reference>
<keyword evidence="2" id="KW-1185">Reference proteome</keyword>
<proteinExistence type="predicted"/>
<evidence type="ECO:0000313" key="2">
    <source>
        <dbReference type="Proteomes" id="UP000623107"/>
    </source>
</evidence>
<accession>A0ABR9Y894</accession>
<protein>
    <submittedName>
        <fullName evidence="1">Uncharacterized protein</fullName>
    </submittedName>
</protein>
<evidence type="ECO:0000313" key="1">
    <source>
        <dbReference type="EMBL" id="MBF0860154.1"/>
    </source>
</evidence>